<dbReference type="Proteomes" id="UP001459277">
    <property type="component" value="Unassembled WGS sequence"/>
</dbReference>
<reference evidence="2 3" key="1">
    <citation type="submission" date="2024-01" db="EMBL/GenBank/DDBJ databases">
        <title>A telomere-to-telomere, gap-free genome of sweet tea (Lithocarpus litseifolius).</title>
        <authorList>
            <person name="Zhou J."/>
        </authorList>
    </citation>
    <scope>NUCLEOTIDE SEQUENCE [LARGE SCALE GENOMIC DNA]</scope>
    <source>
        <strain evidence="2">Zhou-2022a</strain>
        <tissue evidence="2">Leaf</tissue>
    </source>
</reference>
<feature type="compositionally biased region" description="Polar residues" evidence="1">
    <location>
        <begin position="429"/>
        <end position="443"/>
    </location>
</feature>
<feature type="region of interest" description="Disordered" evidence="1">
    <location>
        <begin position="190"/>
        <end position="209"/>
    </location>
</feature>
<dbReference type="AlphaFoldDB" id="A0AAW2BUB5"/>
<organism evidence="2 3">
    <name type="scientific">Lithocarpus litseifolius</name>
    <dbReference type="NCBI Taxonomy" id="425828"/>
    <lineage>
        <taxon>Eukaryota</taxon>
        <taxon>Viridiplantae</taxon>
        <taxon>Streptophyta</taxon>
        <taxon>Embryophyta</taxon>
        <taxon>Tracheophyta</taxon>
        <taxon>Spermatophyta</taxon>
        <taxon>Magnoliopsida</taxon>
        <taxon>eudicotyledons</taxon>
        <taxon>Gunneridae</taxon>
        <taxon>Pentapetalae</taxon>
        <taxon>rosids</taxon>
        <taxon>fabids</taxon>
        <taxon>Fagales</taxon>
        <taxon>Fagaceae</taxon>
        <taxon>Lithocarpus</taxon>
    </lineage>
</organism>
<gene>
    <name evidence="2" type="ORF">SO802_029091</name>
</gene>
<keyword evidence="3" id="KW-1185">Reference proteome</keyword>
<name>A0AAW2BUB5_9ROSI</name>
<feature type="region of interest" description="Disordered" evidence="1">
    <location>
        <begin position="429"/>
        <end position="459"/>
    </location>
</feature>
<evidence type="ECO:0000313" key="2">
    <source>
        <dbReference type="EMBL" id="KAK9988852.1"/>
    </source>
</evidence>
<dbReference type="EMBL" id="JAZDWU010000010">
    <property type="protein sequence ID" value="KAK9988852.1"/>
    <property type="molecule type" value="Genomic_DNA"/>
</dbReference>
<sequence>MGGVRSFFIESKLFQLVVEEGGRYFSLRIFERSRYFMKSVFMGKNVAQWLMKSLEQIVVGSSPKCFFSFREGDSAYTLQRSSNSFGLFLLLSELKVGGSRRSIIIPVGKAKIGWRVFGLELRKLLEPENYVNGGNGRSFLVTQSHKDNSRIQPFRSFADMVRGCEVQVRARLQSEKQNSASQQDILSKAPVSLPGPATQEGGVVGSQCRTGDLNFERTNQVGYKRRPPLIFKSKGSEHVFGNKRELGNSDWAGTSLTVEVNEKGKRRVVWNKGGLRNSILVIKDQRVHVPGGSQVQQLPLVGSDLAGSSLGLPVLFGPEPTGPLRLEVGESPTRGCPTLLRKDAHSPVMPKASYVTSETLDIARAEVVPAVGSSEPPVEAGKGRHEALSTAASLVSHLELSCGSAKASGKVGGPFSEKDKDLQVLYTKTISPQESPSPKTYPTPSCEPSLISLEFKNDD</sequence>
<evidence type="ECO:0000313" key="3">
    <source>
        <dbReference type="Proteomes" id="UP001459277"/>
    </source>
</evidence>
<accession>A0AAW2BUB5</accession>
<comment type="caution">
    <text evidence="2">The sequence shown here is derived from an EMBL/GenBank/DDBJ whole genome shotgun (WGS) entry which is preliminary data.</text>
</comment>
<protein>
    <submittedName>
        <fullName evidence="2">Uncharacterized protein</fullName>
    </submittedName>
</protein>
<evidence type="ECO:0000256" key="1">
    <source>
        <dbReference type="SAM" id="MobiDB-lite"/>
    </source>
</evidence>
<proteinExistence type="predicted"/>